<dbReference type="Proteomes" id="UP001431783">
    <property type="component" value="Unassembled WGS sequence"/>
</dbReference>
<dbReference type="PRINTS" id="PR00412">
    <property type="entry name" value="EPOXHYDRLASE"/>
</dbReference>
<evidence type="ECO:0000256" key="5">
    <source>
        <dbReference type="ARBA" id="ARBA00046308"/>
    </source>
</evidence>
<dbReference type="InterPro" id="IPR050266">
    <property type="entry name" value="AB_hydrolase_sf"/>
</dbReference>
<protein>
    <recommendedName>
        <fullName evidence="2">acylglycerol lipase</fullName>
        <ecNumber evidence="2">3.1.1.23</ecNumber>
    </recommendedName>
</protein>
<dbReference type="PANTHER" id="PTHR43798">
    <property type="entry name" value="MONOACYLGLYCEROL LIPASE"/>
    <property type="match status" value="1"/>
</dbReference>
<evidence type="ECO:0000256" key="1">
    <source>
        <dbReference type="ARBA" id="ARBA00001613"/>
    </source>
</evidence>
<dbReference type="EMBL" id="JARQZJ010000124">
    <property type="protein sequence ID" value="KAK9890146.1"/>
    <property type="molecule type" value="Genomic_DNA"/>
</dbReference>
<dbReference type="PANTHER" id="PTHR43798:SF5">
    <property type="entry name" value="MONOACYLGLYCEROL LIPASE ABHD6"/>
    <property type="match status" value="1"/>
</dbReference>
<evidence type="ECO:0000256" key="7">
    <source>
        <dbReference type="ARBA" id="ARBA00049568"/>
    </source>
</evidence>
<accession>A0AAW1VCW0</accession>
<comment type="subcellular location">
    <subcellularLocation>
        <location evidence="3">Late endosome membrane</location>
        <topology evidence="3">Single-pass type II membrane protein</topology>
    </subcellularLocation>
    <subcellularLocation>
        <location evidence="4">Lysosome membrane</location>
        <topology evidence="4">Single-pass type II membrane protein</topology>
    </subcellularLocation>
    <subcellularLocation>
        <location evidence="5">Mitochondrion membrane</location>
        <topology evidence="5">Single-pass type II membrane protein</topology>
    </subcellularLocation>
</comment>
<reference evidence="9 10" key="1">
    <citation type="submission" date="2023-03" db="EMBL/GenBank/DDBJ databases">
        <title>Genome insight into feeding habits of ladybird beetles.</title>
        <authorList>
            <person name="Li H.-S."/>
            <person name="Huang Y.-H."/>
            <person name="Pang H."/>
        </authorList>
    </citation>
    <scope>NUCLEOTIDE SEQUENCE [LARGE SCALE GENOMIC DNA]</scope>
    <source>
        <strain evidence="9">SYSU_2023b</strain>
        <tissue evidence="9">Whole body</tissue>
    </source>
</reference>
<dbReference type="GO" id="GO:0005765">
    <property type="term" value="C:lysosomal membrane"/>
    <property type="evidence" value="ECO:0007669"/>
    <property type="project" value="UniProtKB-SubCell"/>
</dbReference>
<evidence type="ECO:0000313" key="10">
    <source>
        <dbReference type="Proteomes" id="UP001431783"/>
    </source>
</evidence>
<dbReference type="AlphaFoldDB" id="A0AAW1VCW0"/>
<dbReference type="InterPro" id="IPR000073">
    <property type="entry name" value="AB_hydrolase_1"/>
</dbReference>
<dbReference type="PRINTS" id="PR00111">
    <property type="entry name" value="ABHYDROLASE"/>
</dbReference>
<evidence type="ECO:0000256" key="6">
    <source>
        <dbReference type="ARBA" id="ARBA00047662"/>
    </source>
</evidence>
<dbReference type="Gene3D" id="3.40.50.1820">
    <property type="entry name" value="alpha/beta hydrolase"/>
    <property type="match status" value="1"/>
</dbReference>
<dbReference type="Pfam" id="PF12697">
    <property type="entry name" value="Abhydrolase_6"/>
    <property type="match status" value="1"/>
</dbReference>
<dbReference type="GO" id="GO:0031902">
    <property type="term" value="C:late endosome membrane"/>
    <property type="evidence" value="ECO:0007669"/>
    <property type="project" value="UniProtKB-SubCell"/>
</dbReference>
<dbReference type="GO" id="GO:0047372">
    <property type="term" value="F:monoacylglycerol lipase activity"/>
    <property type="evidence" value="ECO:0007669"/>
    <property type="project" value="UniProtKB-EC"/>
</dbReference>
<evidence type="ECO:0000259" key="8">
    <source>
        <dbReference type="Pfam" id="PF12697"/>
    </source>
</evidence>
<dbReference type="SUPFAM" id="SSF53474">
    <property type="entry name" value="alpha/beta-Hydrolases"/>
    <property type="match status" value="1"/>
</dbReference>
<gene>
    <name evidence="9" type="ORF">WA026_008952</name>
</gene>
<evidence type="ECO:0000313" key="9">
    <source>
        <dbReference type="EMBL" id="KAK9890146.1"/>
    </source>
</evidence>
<dbReference type="GO" id="GO:0046464">
    <property type="term" value="P:acylglycerol catabolic process"/>
    <property type="evidence" value="ECO:0007669"/>
    <property type="project" value="TreeGrafter"/>
</dbReference>
<name>A0AAW1VCW0_9CUCU</name>
<comment type="catalytic activity">
    <reaction evidence="6">
        <text>1-dodecanoylglycerol + H2O = dodecanoate + glycerol + H(+)</text>
        <dbReference type="Rhea" id="RHEA:44316"/>
        <dbReference type="ChEBI" id="CHEBI:15377"/>
        <dbReference type="ChEBI" id="CHEBI:15378"/>
        <dbReference type="ChEBI" id="CHEBI:17754"/>
        <dbReference type="ChEBI" id="CHEBI:18262"/>
        <dbReference type="ChEBI" id="CHEBI:75539"/>
    </reaction>
</comment>
<comment type="caution">
    <text evidence="9">The sequence shown here is derived from an EMBL/GenBank/DDBJ whole genome shotgun (WGS) entry which is preliminary data.</text>
</comment>
<proteinExistence type="predicted"/>
<keyword evidence="10" id="KW-1185">Reference proteome</keyword>
<organism evidence="9 10">
    <name type="scientific">Henosepilachna vigintioctopunctata</name>
    <dbReference type="NCBI Taxonomy" id="420089"/>
    <lineage>
        <taxon>Eukaryota</taxon>
        <taxon>Metazoa</taxon>
        <taxon>Ecdysozoa</taxon>
        <taxon>Arthropoda</taxon>
        <taxon>Hexapoda</taxon>
        <taxon>Insecta</taxon>
        <taxon>Pterygota</taxon>
        <taxon>Neoptera</taxon>
        <taxon>Endopterygota</taxon>
        <taxon>Coleoptera</taxon>
        <taxon>Polyphaga</taxon>
        <taxon>Cucujiformia</taxon>
        <taxon>Coccinelloidea</taxon>
        <taxon>Coccinellidae</taxon>
        <taxon>Epilachninae</taxon>
        <taxon>Epilachnini</taxon>
        <taxon>Henosepilachna</taxon>
    </lineage>
</organism>
<comment type="function">
    <text evidence="7">Lipase that preferentially hydrolysis medium-chain saturated monoacylglycerols including 2-arachidonoylglycerol. Through 2-arachidonoylglycerol degradation may regulate endocannabinoid signaling pathways. Also has a lysophosphatidyl lipase activity with a preference for lysophosphatidylglycerol among other lysophospholipids. Also able to degrade bis(monoacylglycero)phosphate (BMP) and constitutes the major enzyme for BMP catabolism. BMP, also known as lysobisphosphatidic acid, is enriched in late endosomes and lysosomes and plays a key role in the formation of intraluminal vesicles and in lipid sorting.</text>
</comment>
<dbReference type="InterPro" id="IPR000639">
    <property type="entry name" value="Epox_hydrolase-like"/>
</dbReference>
<dbReference type="EC" id="3.1.1.23" evidence="2"/>
<comment type="catalytic activity">
    <reaction evidence="1">
        <text>Hydrolyzes glycerol monoesters of long-chain fatty acids.</text>
        <dbReference type="EC" id="3.1.1.23"/>
    </reaction>
</comment>
<sequence>MCSAHEQQSFGFVTGLQTSWREFLSWIRTGHAIHPLEPITTEYSEFLVLNTKIKLHCIHINPDLLRKSKILEFQSQEVKNKRTSVSDEYWFTKWNKPSRTVNCNCSFRKSLRLSLASSPDVNVIDVPPILRNNVPSSIQHKIKYLENFVESLIEITLQEAIQEFYIAKCRKNNSLGIVNLAFTLGEVHLESNNSSPPSKEANDNRFDEGVIEFKNNGTSSREKNDNNISSTLYNSSDFSQCKHKRNNVKKPLVLLLHGIGTCSDIWWIVIKSLVVKGYEIVAPDMLGHGYSSAPDKEKSYSFHNLLLQALAVFDNYVGFDENRKCILVGHSYGCSFATAVYHHRPGLVSQMILISGGGPTPLAPPVTYNELIHTACFQAMIQPLIFCGVNRSLFYSSRGKFFECADDVGAIPNHVLHNVTMGQNWPEGDAAFHRRIFVPTLLVHGLLDKYVTLVQECEMERTIPRSFLELIPNAGHMPMLETPEQLTHMIICFLDCWS</sequence>
<feature type="domain" description="AB hydrolase-1" evidence="8">
    <location>
        <begin position="253"/>
        <end position="486"/>
    </location>
</feature>
<dbReference type="InterPro" id="IPR029058">
    <property type="entry name" value="AB_hydrolase_fold"/>
</dbReference>
<evidence type="ECO:0000256" key="2">
    <source>
        <dbReference type="ARBA" id="ARBA00013254"/>
    </source>
</evidence>
<evidence type="ECO:0000256" key="3">
    <source>
        <dbReference type="ARBA" id="ARBA00037797"/>
    </source>
</evidence>
<dbReference type="GO" id="GO:0031966">
    <property type="term" value="C:mitochondrial membrane"/>
    <property type="evidence" value="ECO:0007669"/>
    <property type="project" value="UniProtKB-SubCell"/>
</dbReference>
<evidence type="ECO:0000256" key="4">
    <source>
        <dbReference type="ARBA" id="ARBA00037874"/>
    </source>
</evidence>